<dbReference type="EMBL" id="BSNN01000004">
    <property type="protein sequence ID" value="GLQ35494.1"/>
    <property type="molecule type" value="Genomic_DNA"/>
</dbReference>
<dbReference type="Gene3D" id="3.90.245.10">
    <property type="entry name" value="Ribonucleoside hydrolase-like"/>
    <property type="match status" value="1"/>
</dbReference>
<evidence type="ECO:0000256" key="2">
    <source>
        <dbReference type="ARBA" id="ARBA00023295"/>
    </source>
</evidence>
<keyword evidence="5" id="KW-1185">Reference proteome</keyword>
<dbReference type="SUPFAM" id="SSF53590">
    <property type="entry name" value="Nucleoside hydrolase"/>
    <property type="match status" value="1"/>
</dbReference>
<evidence type="ECO:0000259" key="3">
    <source>
        <dbReference type="Pfam" id="PF01156"/>
    </source>
</evidence>
<gene>
    <name evidence="4" type="ORF">GCM10007939_17770</name>
</gene>
<dbReference type="PANTHER" id="PTHR12304">
    <property type="entry name" value="INOSINE-URIDINE PREFERRING NUCLEOSIDE HYDROLASE"/>
    <property type="match status" value="1"/>
</dbReference>
<comment type="caution">
    <text evidence="4">The sequence shown here is derived from an EMBL/GenBank/DDBJ whole genome shotgun (WGS) entry which is preliminary data.</text>
</comment>
<evidence type="ECO:0000313" key="5">
    <source>
        <dbReference type="Proteomes" id="UP001156694"/>
    </source>
</evidence>
<protein>
    <submittedName>
        <fullName evidence="4">Nucleoside hydrolase</fullName>
    </submittedName>
</protein>
<dbReference type="InterPro" id="IPR023186">
    <property type="entry name" value="IUNH"/>
</dbReference>
<dbReference type="CDD" id="cd02650">
    <property type="entry name" value="nuc_hydro_CaPnhB"/>
    <property type="match status" value="1"/>
</dbReference>
<proteinExistence type="predicted"/>
<dbReference type="GO" id="GO:0016787">
    <property type="term" value="F:hydrolase activity"/>
    <property type="evidence" value="ECO:0007669"/>
    <property type="project" value="UniProtKB-KW"/>
</dbReference>
<dbReference type="RefSeq" id="WP_284378003.1">
    <property type="nucleotide sequence ID" value="NZ_BSNN01000004.1"/>
</dbReference>
<organism evidence="4 5">
    <name type="scientific">Amylibacter marinus</name>
    <dbReference type="NCBI Taxonomy" id="1475483"/>
    <lineage>
        <taxon>Bacteria</taxon>
        <taxon>Pseudomonadati</taxon>
        <taxon>Pseudomonadota</taxon>
        <taxon>Alphaproteobacteria</taxon>
        <taxon>Rhodobacterales</taxon>
        <taxon>Paracoccaceae</taxon>
        <taxon>Amylibacter</taxon>
    </lineage>
</organism>
<keyword evidence="1 4" id="KW-0378">Hydrolase</keyword>
<evidence type="ECO:0000256" key="1">
    <source>
        <dbReference type="ARBA" id="ARBA00022801"/>
    </source>
</evidence>
<evidence type="ECO:0000313" key="4">
    <source>
        <dbReference type="EMBL" id="GLQ35494.1"/>
    </source>
</evidence>
<feature type="domain" description="Inosine/uridine-preferring nucleoside hydrolase" evidence="3">
    <location>
        <begin position="6"/>
        <end position="297"/>
    </location>
</feature>
<dbReference type="PANTHER" id="PTHR12304:SF4">
    <property type="entry name" value="URIDINE NUCLEOSIDASE"/>
    <property type="match status" value="1"/>
</dbReference>
<keyword evidence="2" id="KW-0326">Glycosidase</keyword>
<sequence>MAKVKLIIDTDPGVDDAMAIFFALLHPDIEVMGLTAVFGNVTVDVATRNAIVLGERAGQPTPVARGAQRPLVQAPNPVSDYVHGTEGFGDMEPQPIKGTALDETAAEFIVRMINENPNEITLCPIGPLTNIALALELDPSIAHKVKEVVIMGGAYGVAGNVSPHAEANIWNDPHAADAVFAADWSLKMVGLDVTHAVVFDPDDFAQLAAKAPVLGGFLQQAGDYYIDFYRRVVGINGCYMHDPMAVIATLRPELFSLENYPVEVKVNGAEIGQTCHSDIPNRSHTQVCTGVKAEEVKALFMDTIQAGF</sequence>
<reference evidence="5" key="1">
    <citation type="journal article" date="2019" name="Int. J. Syst. Evol. Microbiol.">
        <title>The Global Catalogue of Microorganisms (GCM) 10K type strain sequencing project: providing services to taxonomists for standard genome sequencing and annotation.</title>
        <authorList>
            <consortium name="The Broad Institute Genomics Platform"/>
            <consortium name="The Broad Institute Genome Sequencing Center for Infectious Disease"/>
            <person name="Wu L."/>
            <person name="Ma J."/>
        </authorList>
    </citation>
    <scope>NUCLEOTIDE SEQUENCE [LARGE SCALE GENOMIC DNA]</scope>
    <source>
        <strain evidence="5">NBRC 110140</strain>
    </source>
</reference>
<accession>A0ABQ5VWI0</accession>
<dbReference type="InterPro" id="IPR036452">
    <property type="entry name" value="Ribo_hydro-like"/>
</dbReference>
<dbReference type="Proteomes" id="UP001156694">
    <property type="component" value="Unassembled WGS sequence"/>
</dbReference>
<dbReference type="InterPro" id="IPR001910">
    <property type="entry name" value="Inosine/uridine_hydrolase_dom"/>
</dbReference>
<name>A0ABQ5VWI0_9RHOB</name>
<dbReference type="Pfam" id="PF01156">
    <property type="entry name" value="IU_nuc_hydro"/>
    <property type="match status" value="1"/>
</dbReference>